<dbReference type="SMART" id="SM00826">
    <property type="entry name" value="PKS_DH"/>
    <property type="match status" value="4"/>
</dbReference>
<feature type="domain" description="Carrier" evidence="10">
    <location>
        <begin position="5453"/>
        <end position="5528"/>
    </location>
</feature>
<dbReference type="SUPFAM" id="SSF53901">
    <property type="entry name" value="Thiolase-like"/>
    <property type="match status" value="4"/>
</dbReference>
<keyword evidence="8" id="KW-0012">Acyltransferase</keyword>
<keyword evidence="6" id="KW-0045">Antibiotic biosynthesis</keyword>
<feature type="domain" description="PKS/mFAS DH" evidence="12">
    <location>
        <begin position="931"/>
        <end position="1208"/>
    </location>
</feature>
<evidence type="ECO:0000256" key="9">
    <source>
        <dbReference type="PROSITE-ProRule" id="PRU01363"/>
    </source>
</evidence>
<dbReference type="InterPro" id="IPR020807">
    <property type="entry name" value="PKS_DH"/>
</dbReference>
<dbReference type="SUPFAM" id="SSF47336">
    <property type="entry name" value="ACP-like"/>
    <property type="match status" value="4"/>
</dbReference>
<dbReference type="SMART" id="SM00822">
    <property type="entry name" value="PKS_KR"/>
    <property type="match status" value="4"/>
</dbReference>
<evidence type="ECO:0000256" key="1">
    <source>
        <dbReference type="ARBA" id="ARBA00001957"/>
    </source>
</evidence>
<dbReference type="SMART" id="SM00827">
    <property type="entry name" value="PKS_AT"/>
    <property type="match status" value="4"/>
</dbReference>
<dbReference type="Pfam" id="PF08240">
    <property type="entry name" value="ADH_N"/>
    <property type="match status" value="1"/>
</dbReference>
<dbReference type="Gene3D" id="3.40.50.720">
    <property type="entry name" value="NAD(P)-binding Rossmann-like Domain"/>
    <property type="match status" value="4"/>
</dbReference>
<dbReference type="SUPFAM" id="SSF55048">
    <property type="entry name" value="Probable ACP-binding domain of malonyl-CoA ACP transacylase"/>
    <property type="match status" value="4"/>
</dbReference>
<feature type="domain" description="Carrier" evidence="10">
    <location>
        <begin position="7146"/>
        <end position="7221"/>
    </location>
</feature>
<dbReference type="Pfam" id="PF00550">
    <property type="entry name" value="PP-binding"/>
    <property type="match status" value="4"/>
</dbReference>
<feature type="domain" description="Carrier" evidence="10">
    <location>
        <begin position="1702"/>
        <end position="1777"/>
    </location>
</feature>
<evidence type="ECO:0000256" key="8">
    <source>
        <dbReference type="ARBA" id="ARBA00023315"/>
    </source>
</evidence>
<dbReference type="InterPro" id="IPR049900">
    <property type="entry name" value="PKS_mFAS_DH"/>
</dbReference>
<dbReference type="InterPro" id="IPR014043">
    <property type="entry name" value="Acyl_transferase_dom"/>
</dbReference>
<dbReference type="Gene3D" id="3.40.50.11460">
    <property type="match status" value="1"/>
</dbReference>
<dbReference type="PROSITE" id="PS00606">
    <property type="entry name" value="KS3_1"/>
    <property type="match status" value="4"/>
</dbReference>
<dbReference type="CDD" id="cd00833">
    <property type="entry name" value="PKS"/>
    <property type="match status" value="4"/>
</dbReference>
<dbReference type="Pfam" id="PF16197">
    <property type="entry name" value="KAsynt_C_assoc"/>
    <property type="match status" value="4"/>
</dbReference>
<evidence type="ECO:0000256" key="3">
    <source>
        <dbReference type="ARBA" id="ARBA00022450"/>
    </source>
</evidence>
<feature type="domain" description="Carrier" evidence="10">
    <location>
        <begin position="3778"/>
        <end position="3853"/>
    </location>
</feature>
<dbReference type="InterPro" id="IPR009081">
    <property type="entry name" value="PP-bd_ACP"/>
</dbReference>
<dbReference type="InterPro" id="IPR055123">
    <property type="entry name" value="SpnB-like_Rossmann"/>
</dbReference>
<dbReference type="SUPFAM" id="SSF52151">
    <property type="entry name" value="FabD/lysophospholipase-like"/>
    <property type="match status" value="4"/>
</dbReference>
<dbReference type="PROSITE" id="PS52004">
    <property type="entry name" value="KS3_2"/>
    <property type="match status" value="4"/>
</dbReference>
<dbReference type="InterPro" id="IPR050091">
    <property type="entry name" value="PKS_NRPS_Biosynth_Enz"/>
</dbReference>
<evidence type="ECO:0000256" key="5">
    <source>
        <dbReference type="ARBA" id="ARBA00022679"/>
    </source>
</evidence>
<dbReference type="InterPro" id="IPR016039">
    <property type="entry name" value="Thiolase-like"/>
</dbReference>
<dbReference type="Pfam" id="PF00109">
    <property type="entry name" value="ketoacyl-synt"/>
    <property type="match status" value="4"/>
</dbReference>
<dbReference type="CDD" id="cd05195">
    <property type="entry name" value="enoyl_red"/>
    <property type="match status" value="1"/>
</dbReference>
<dbReference type="Pfam" id="PF14765">
    <property type="entry name" value="PS-DH"/>
    <property type="match status" value="4"/>
</dbReference>
<dbReference type="SMART" id="SM00825">
    <property type="entry name" value="PKS_KS"/>
    <property type="match status" value="4"/>
</dbReference>
<dbReference type="SUPFAM" id="SSF51735">
    <property type="entry name" value="NAD(P)-binding Rossmann-fold domains"/>
    <property type="match status" value="9"/>
</dbReference>
<dbReference type="Gene3D" id="3.10.129.110">
    <property type="entry name" value="Polyketide synthase dehydratase"/>
    <property type="match status" value="4"/>
</dbReference>
<gene>
    <name evidence="13" type="ORF">NON19_14535</name>
</gene>
<comment type="caution">
    <text evidence="13">The sequence shown here is derived from an EMBL/GenBank/DDBJ whole genome shotgun (WGS) entry which is preliminary data.</text>
</comment>
<feature type="active site" description="Proton acceptor; for dehydratase activity" evidence="9">
    <location>
        <position position="4784"/>
    </location>
</feature>
<feature type="active site" description="Proton donor; for dehydratase activity" evidence="9">
    <location>
        <position position="4945"/>
    </location>
</feature>
<dbReference type="Gene3D" id="3.40.366.10">
    <property type="entry name" value="Malonyl-Coenzyme A Acyl Carrier Protein, domain 2"/>
    <property type="match status" value="4"/>
</dbReference>
<dbReference type="InterPro" id="IPR042104">
    <property type="entry name" value="PKS_dehydratase_sf"/>
</dbReference>
<comment type="pathway">
    <text evidence="2">Antibiotic biosynthesis.</text>
</comment>
<keyword evidence="5" id="KW-0808">Transferase</keyword>
<dbReference type="PROSITE" id="PS52019">
    <property type="entry name" value="PKS_MFAS_DH"/>
    <property type="match status" value="4"/>
</dbReference>
<evidence type="ECO:0000259" key="10">
    <source>
        <dbReference type="PROSITE" id="PS50075"/>
    </source>
</evidence>
<dbReference type="RefSeq" id="WP_255928098.1">
    <property type="nucleotide sequence ID" value="NZ_JANFNH010000013.1"/>
</dbReference>
<comment type="cofactor">
    <cofactor evidence="1">
        <name>pantetheine 4'-phosphate</name>
        <dbReference type="ChEBI" id="CHEBI:47942"/>
    </cofactor>
</comment>
<dbReference type="PROSITE" id="PS50075">
    <property type="entry name" value="CARRIER"/>
    <property type="match status" value="4"/>
</dbReference>
<dbReference type="InterPro" id="IPR006162">
    <property type="entry name" value="Ppantetheine_attach_site"/>
</dbReference>
<dbReference type="InterPro" id="IPR036291">
    <property type="entry name" value="NAD(P)-bd_dom_sf"/>
</dbReference>
<dbReference type="InterPro" id="IPR014031">
    <property type="entry name" value="Ketoacyl_synth_C"/>
</dbReference>
<feature type="region of interest" description="C-terminal hotdog fold" evidence="9">
    <location>
        <begin position="4886"/>
        <end position="5020"/>
    </location>
</feature>
<dbReference type="Pfam" id="PF00698">
    <property type="entry name" value="Acyl_transf_1"/>
    <property type="match status" value="4"/>
</dbReference>
<evidence type="ECO:0000259" key="11">
    <source>
        <dbReference type="PROSITE" id="PS52004"/>
    </source>
</evidence>
<dbReference type="InterPro" id="IPR036736">
    <property type="entry name" value="ACP-like_sf"/>
</dbReference>
<feature type="domain" description="PKS/mFAS DH" evidence="12">
    <location>
        <begin position="6435"/>
        <end position="6706"/>
    </location>
</feature>
<dbReference type="SMART" id="SM00829">
    <property type="entry name" value="PKS_ER"/>
    <property type="match status" value="1"/>
</dbReference>
<dbReference type="InterPro" id="IPR018201">
    <property type="entry name" value="Ketoacyl_synth_AS"/>
</dbReference>
<feature type="region of interest" description="N-terminal hotdog fold" evidence="9">
    <location>
        <begin position="931"/>
        <end position="1057"/>
    </location>
</feature>
<dbReference type="Proteomes" id="UP001206206">
    <property type="component" value="Unassembled WGS sequence"/>
</dbReference>
<dbReference type="InterPro" id="IPR020806">
    <property type="entry name" value="PKS_PP-bd"/>
</dbReference>
<evidence type="ECO:0000259" key="12">
    <source>
        <dbReference type="PROSITE" id="PS52019"/>
    </source>
</evidence>
<feature type="active site" description="Proton acceptor; for dehydratase activity" evidence="9">
    <location>
        <position position="963"/>
    </location>
</feature>
<keyword evidence="7" id="KW-0511">Multifunctional enzyme</keyword>
<accession>A0ABT1PG72</accession>
<dbReference type="PANTHER" id="PTHR43775:SF51">
    <property type="entry name" value="INACTIVE PHENOLPHTHIOCEROL SYNTHESIS POLYKETIDE SYNTHASE TYPE I PKS1-RELATED"/>
    <property type="match status" value="1"/>
</dbReference>
<dbReference type="Gene3D" id="3.40.47.10">
    <property type="match status" value="4"/>
</dbReference>
<evidence type="ECO:0000256" key="4">
    <source>
        <dbReference type="ARBA" id="ARBA00022553"/>
    </source>
</evidence>
<reference evidence="13 14" key="1">
    <citation type="submission" date="2022-06" db="EMBL/GenBank/DDBJ databases">
        <title>Draft genome sequence of type strain Streptomyces rubrisoli DSM 42083.</title>
        <authorList>
            <person name="Duangmal K."/>
            <person name="Klaysubun C."/>
        </authorList>
    </citation>
    <scope>NUCLEOTIDE SEQUENCE [LARGE SCALE GENOMIC DNA]</scope>
    <source>
        <strain evidence="13 14">DSM 42083</strain>
    </source>
</reference>
<dbReference type="Pfam" id="PF08659">
    <property type="entry name" value="KR"/>
    <property type="match status" value="4"/>
</dbReference>
<feature type="domain" description="PKS/mFAS DH" evidence="12">
    <location>
        <begin position="4752"/>
        <end position="5020"/>
    </location>
</feature>
<evidence type="ECO:0000313" key="14">
    <source>
        <dbReference type="Proteomes" id="UP001206206"/>
    </source>
</evidence>
<dbReference type="InterPro" id="IPR011032">
    <property type="entry name" value="GroES-like_sf"/>
</dbReference>
<evidence type="ECO:0000256" key="7">
    <source>
        <dbReference type="ARBA" id="ARBA00023268"/>
    </source>
</evidence>
<dbReference type="SMART" id="SM00823">
    <property type="entry name" value="PKS_PP"/>
    <property type="match status" value="4"/>
</dbReference>
<dbReference type="InterPro" id="IPR020841">
    <property type="entry name" value="PKS_Beta-ketoAc_synthase_dom"/>
</dbReference>
<dbReference type="Gene3D" id="3.30.70.3290">
    <property type="match status" value="4"/>
</dbReference>
<dbReference type="InterPro" id="IPR057326">
    <property type="entry name" value="KR_dom"/>
</dbReference>
<dbReference type="InterPro" id="IPR016035">
    <property type="entry name" value="Acyl_Trfase/lysoPLipase"/>
</dbReference>
<feature type="active site" description="Proton acceptor; for dehydratase activity" evidence="9">
    <location>
        <position position="6467"/>
    </location>
</feature>
<dbReference type="InterPro" id="IPR020843">
    <property type="entry name" value="ER"/>
</dbReference>
<feature type="region of interest" description="N-terminal hotdog fold" evidence="9">
    <location>
        <begin position="6435"/>
        <end position="6557"/>
    </location>
</feature>
<dbReference type="InterPro" id="IPR013154">
    <property type="entry name" value="ADH-like_N"/>
</dbReference>
<feature type="active site" description="Proton donor; for dehydratase activity" evidence="9">
    <location>
        <position position="1130"/>
    </location>
</feature>
<feature type="region of interest" description="C-terminal hotdog fold" evidence="9">
    <location>
        <begin position="2820"/>
        <end position="2957"/>
    </location>
</feature>
<evidence type="ECO:0000256" key="2">
    <source>
        <dbReference type="ARBA" id="ARBA00004792"/>
    </source>
</evidence>
<dbReference type="Pfam" id="PF08990">
    <property type="entry name" value="Docking"/>
    <property type="match status" value="1"/>
</dbReference>
<dbReference type="PROSITE" id="PS00012">
    <property type="entry name" value="PHOSPHOPANTETHEINE"/>
    <property type="match status" value="3"/>
</dbReference>
<dbReference type="Gene3D" id="1.10.1200.10">
    <property type="entry name" value="ACP-like"/>
    <property type="match status" value="4"/>
</dbReference>
<dbReference type="Gene3D" id="3.90.180.10">
    <property type="entry name" value="Medium-chain alcohol dehydrogenases, catalytic domain"/>
    <property type="match status" value="1"/>
</dbReference>
<evidence type="ECO:0000256" key="6">
    <source>
        <dbReference type="ARBA" id="ARBA00023194"/>
    </source>
</evidence>
<feature type="domain" description="Ketosynthase family 3 (KS3)" evidence="11">
    <location>
        <begin position="1796"/>
        <end position="2222"/>
    </location>
</feature>
<dbReference type="InterPro" id="IPR001227">
    <property type="entry name" value="Ac_transferase_dom_sf"/>
</dbReference>
<dbReference type="InterPro" id="IPR032821">
    <property type="entry name" value="PKS_assoc"/>
</dbReference>
<dbReference type="Pfam" id="PF02801">
    <property type="entry name" value="Ketoacyl-synt_C"/>
    <property type="match status" value="4"/>
</dbReference>
<dbReference type="Pfam" id="PF21089">
    <property type="entry name" value="PKS_DH_N"/>
    <property type="match status" value="4"/>
</dbReference>
<dbReference type="InterPro" id="IPR016036">
    <property type="entry name" value="Malonyl_transacylase_ACP-bd"/>
</dbReference>
<keyword evidence="3" id="KW-0596">Phosphopantetheine</keyword>
<dbReference type="SMART" id="SM01294">
    <property type="entry name" value="PKS_PP_betabranch"/>
    <property type="match status" value="4"/>
</dbReference>
<keyword evidence="4" id="KW-0597">Phosphoprotein</keyword>
<dbReference type="InterPro" id="IPR014030">
    <property type="entry name" value="Ketoacyl_synth_N"/>
</dbReference>
<dbReference type="Pfam" id="PF22953">
    <property type="entry name" value="SpnB_Rossmann"/>
    <property type="match status" value="4"/>
</dbReference>
<feature type="domain" description="Ketosynthase family 3 (KS3)" evidence="11">
    <location>
        <begin position="35"/>
        <end position="461"/>
    </location>
</feature>
<name>A0ABT1PG72_9ACTN</name>
<sequence>MADADQDKILDYLKRVTADLHQTRQRLREVESAEPEPIAITGMSCRFPGGVESPEDLWELVAGGRDAISEFPTDRGWDIESLYDDDPDQEGTSYTREGGFLTDAGKFDAAFFGISPRETLGMDPQQRLLLETAWEVFERAGIDPATLRGSQAGVFIGTNGQTYPEILQQVPKGVEGYLMTGNAASVVSGRLSYTFGLEGPAVTVDTACSASLVALHLAVQALRNGECDLALTGGVTVMASPRSFVQFSRQRGLAPDGRCKPFAEAADGTGWGEGVGMLLVERLSDARRNGHPVLAIVRGSAVNQDGASNGLTAPNGPSQQRVIRQALTNAGLTPAQVDVVEAHGTGTTLGDPIEAQALLATYGQNRPDGRPLYLGSIKSNFGHTQAAAGVAGVIKMVKAIEHGVLPKTLHVDQPSGTVDWSAGAVELLTEAREWPHTGQPRRAGISSFGVSGTNAHTVIEQAPAQDEETAANAAPGAERQPLPVLVSAQSEQGLRAQAQRLLDRVTDEPALGLLDLGHSLATTRSALEHRAVLFPADRDELLRDLDALARGDAAADTVRGTVGEGKTAFLFTGQGSQRLGMGKELYATYPAFAAALDAVCAALDQHLERPLKDVLFGADSALLDQTAYTQPALFAVEVALYRHLERWGLKPDFLIGHSIGELAAAHVAGVFSLEDACALVAARGRLMQQLPGGGAMVAIQASEDEVTPLLVDGVDIAAINGPTSVVIAGDESKVLQVASGFEQQGRKTKRLTVSHAFHSPHMDGMLDAFRAVAEGVTYHPPVIPIVSNLTGASVTADQVQSPDHWVRHVREAVRFLDGIRYLESQNVTTYLELGPDGTLTALAQEGVTEPDAAVFAPVLRAGRAEPQTLATAVAQAHARGVRVDWAAVFAGRGGRRVELPTYAFQRELYWPEQPTTWAGDVTSAGLGSADHPLLGATVALADADGYLFTGRLSLATHPWLADHAVMDTVLLPGTAFVELAIRAGDHVGCELLDELTLQAPLVIPPHGGVQLQLAVGAPDETGRRALTLHSRLEDEAWADGAWTRHATGVLAPAGPAAPFDLAEWPPRGATEVEVEGLYDYLAGTGFAYGPTFQGLNAAWQRGDEVFAEVRLPEPARSDAELFGLHPALLDAALHAVGIGSLLEETEHGRLPFSWSGVCLRAVGATALRVRLAPAGRDTVAVSLADESGAPVASVDALLLRPVAPDQVRSHAARGAFYDALFRVEWTGTPLPAATTVAAGQWALLGDSDSAAIADLAAALPTAATYPDLAALGDALAAGAPTPQAVVVPFTAPDDALPQTVRTALHRALSLAQQWLADERFADSRLVFATQGAIATQPDADVADLTHAPLWGLVRSAQSENPDRFVLADLDGQQNSHRALPAALATGEPQLALRDGALSVPRLARILNDGTHQAPALDPDGTALVTGATGTLGGLVARHLVAEHGIRHLLLTSRRGARAEGAAELAAELEELGAQVTLAACDAADRDALAALLADIPAEHPLTAVIHTAGVLDDGVIGSLTPQRIDRVLPAKVDAALNLHELTQDHPLAAFVLFSAAAGTLGGPGQANYAAANAFLDALAQRRRANGLPATALAWGLWAERSGMTGELADTDLQRINRAGVAALSSQQGLALLDTARAVGDAALVPMHLDLASLRHADPAAVPALLRGLVRTPARRVVESGGAAPVGALAERLLRVDGAERDQILVELVCAQVAVVLGYPGPEAVDAGRAFKELGFDSLTAVELRNRLGSATGVRLPATLVFDYPTPVALAAFLRTEILGSDADAAAPVRTAVAVADEPIAIVGMSCRYPGGVSSPEELWRLVAGSVDAISEFPTDRGWNLDALYDSDPGRAGTSYTRQGGFLHDAAQFDPAFFGINPREALAMDPHQRLLLETSWEAFERAGIDPLSVRGSRTGVFAGVMYHDYLTRLPAVPEGLEGYLGTGSAGSVASGRVSYVFGLEGPAVTVDTACSSSLVALHLAAQALRNGECEMALAGGVTVMSTPDTFIDFSRQRGLATDGRCKSFSADADGTGWSEGAGMLLVERLSDARRNGHPVLAIVRGTAVNQDGASNGLTAPNGPSQQRVIRQALANAGLATADVDAVEAHGTGTTLGDPIEAQALLATYGQGRPEDQPLWLGSIKSNFGHTQAAAGVAGIIKMVMAMRHGVLPQTLHVDQPSPHVDWAAGAVELLTEAQEWPRTGRVRRAGVSSFGVSGTNAHTIIEQAPAVDDDGDEASVTLPVLPLVISARTDDALREQAGRLLTHVESDRELELTDVAYSLALTRSALERRAVVVAGDRDDFLRELAELAEGRGAVRGAVAEGKVAFLFTGQGSQRIGTGRELYGAYPVFAEALDAVCGRFELPLRDVLFGDDPAPLNQTAYTQPALFAVEVALFRLVESWGLRPDFLAGHSIGELAAAHVSGVLSLEDACTLVAARGRLMQELPGVGAMVALQAAEDEVAPLLVDGVSIAAINGPSSVVIAGDEGAVVEVAERFEQQGRKTKRLTVSHAFHSPHMDGMLDAFREVAAELTFNAPRIPIVSTLTGALVTAEEIADPDYWVRHVRQAVRFLDGIQALEAQHVSTFVELGPDGVLSAMAQDCVADLDGKAFFPVLREDGRPEAETLTAAIGRAHTRGVTVDWQAYFAGTGARRVELPTYAFQRERYWLEAPVGWVGDVESAGLGEARHPLLGAAVALADSDGVLFTGRLSLDTHPWLADHSVMGTVLLPGTAFVELAIRAGDQVDCDHLEELTLEAPLVLTEHQAVQLQIVVGSPDDAGRRPLDLYSRPQDSPADEPWTRHASGLLATGAQRPSFTLAEWPPSGAEPVETEGLYQHLASGGFAYGPVFQGLKAAWRRGDEVYAEVQLPDDRQSEAGLYGLHPALLDSALHGTFVQEGADEQGRLPFSWRGVTLHAVGAGALRVRLAPTGSDGVSLQLADGDGEPVASVRNLMLRPVSADQLATARTTYHESLFRLDWATVPVAPADADRWAVLGETTGAASGRASGDTSGDTELALPGARFADLAALRDAVDAGLPAPEYVLAPRVAGTADDLAAAARTATHEALGLVKAWLEDERFASSRLVFVTRGAVATHTDADVRDAAHAPVWGLVRSAQSENPDRFVLADLDGDDSSYQALPGALACGEPQFAVRRGTVHAPRLARIAATGALVPPGGERAWRMDIQDKGTLENLTFIPCPEAAGPLAPGEVRVAVRAAGLNFRDVLNALGMYPGDAGLMGSEGAGVVVETGPGVTDLAPGDRVMGMLPGGFGPLVVADRRMIAPMPDGWTFAQAASVPIVFMTAYYALRDLADLKSGESLLVHAAAGGVGMAAVQLARHWGVEVFATASPGKWDTLRGLGLSDDRIASSRTLDFEETFRTASDGRGVDVVLDSLAREFVDASLRLLPRGGRFVEMGKTDVRDPEQVAAEHPGVTYQAFDLVEAGLDRIQEMLTELLALFRRGALHPLPVTAWDLRRAPDAFRYLSQARHVGKVVLTVPTDWDPNGTVLITGGTGTLGGLVARHAVTERGARHLVLTSRRGARAEGAAELAAELEELGAQVTIAACDAADRDALAALLADIPAEHPLTAVVHTAGVLDDGVVGSLTPERVDRVLRPKVDAAWNLHQLTRDLDLAAFVLYSSAAGTFGGAGQANYAAANVFLDTLAQHRQAQGLPGTSLAWGLWAEASGMTGELDDTDKSRMTRSGVLGLSSAEALELFDAAHQVGDAHLVPMRLDLAPLRHADASMVPALLRGLVRAPARRAVEAGTGTSGSSLVDQLVRLPEAERDQVLLDLVRTQVAAVLGHASPDAVEATRAFKDLGFDSLTGVEFRNRLGAAAGLRLPATLVFDYPTPTALAAYLRTELLGAEAAAAITQQTATAVDDDPIAIVAMSCRFPGDVRTPEDLWELLRDGRDGISHLPSDRGWDIEALYDPDPDRPGTSYAREGGFFYDANHFDPAFFGINPREALAMDPQQRLLLETSWEAFERAGVDPTRLRGQQVGVFVGQMHNDYVSRLNVVPEGVEGYLGTGGSSSIASGRVSYTFGFEGPAVTVDTACSSSLVALHLAAQALRNGECTLALAGGVTIITTPEVFTEFSRQRGLAADGRCKPFAAAADGTAWGEGVGMLLVERLSDAQRNGHPVLAIVRGTAVNQDGASNGLTAPNGPSQQRVIRQALANAGLATADVDAVEAHGTGTTLGDPIEAQALLATYGQGRPEDQPLWLGSIKSNFGHTQAAAGVAGIIKMVMAMRHGVLPQTLHVDRPSPHVDWSAGAVELLTEARPWPQTGRARRAGVSSFGMSGTNAHAIIEQAPLAQDERPRAARPNTALPWILSAKSAEALSGQAERLRARLVAQPDLEPADAAYSLATSRARFEHRAAVVAGDRDGFLRELAALAEGRGTVRGAVTDGKVAFLFTGQGSQRIGMGRELYEAYPVFAQALDEVCGHFELPLRDVIFGTGGGLLDQTAYTQPALFAVEVALFRLVESWGVKPDFLAGHSIGELVAAHVSGVLSLDDACALVAARGRLMQELPGGGAMVAVQASEDEVAPLLVEGVSIAAINGPSSVVIAGDEGVVLEIAQRFEKTKRLTVSHAFHSPHMDGMLEAFREVASQLAYNAPRIPIVSNLTGALATAEEICDPDFWVRHVREAVRFLDGIRALEAESVTTYVELGPDGVLSAMAQECVASEGAAFAPALRNGRPEAETLATALAIAHVRGAAVDWDAYFAGTGARRVDLPTYAFQRQLFWLDAGSAGGDVSSAGLGAADHPLLGAAVELPDSDGVVLTGRLSLRTHPWLADHAVMGTVLLPGTAFVELALRAGDQVGCDLLEELTLEAPLALPEHGGVQLRLTLSGADASGRRSLTLHSRPEQASDWQRHATGILAERAPQADFELVEWPPPGAQPIEVDGLYDGLAASGFGYGPVFQGLKAAWRRGDEVLAEVRLARDADQQAFLLHPALLDSALHALGLRAQDASGRLPFSWTGVTVHAVGATELRVRLRPAATGDVSLVIADGTGAPVASVESLALRSVSPEQLGGRGVAESLFRVEWSPVTVIEGAEPSGGWTLVDAVGLADLDAVPGTVVVDGVTPAEDVHGAVHRALELVQSWLADERFTSSRLVFVTHGTDDLAGAAVRGLVRSAESENPGRFGLLDLDGAEFVPALVSVPEPELAVRDGRVLAPRLARATAEGGQKSFAADGTVLITGASGELGGVFARHLVAEHGVRRLLLVSRRGAEASGAAELTAELAELGADVTWAACDVADRDALAGVLAGHSLTAVVHTAGVLDDGVIGSLTAERVSSVLRPKVDAAWNLHELTRDMDLSAFVLFSSAAGVFGGAGQGNYAAANSFLDALAEYRKSLGLAASSLAWGLWSTGMADSADVERLNRGGVTALSVADGTALFDAAGRTDDAWLVPIRLDLASLRHADPAAVPALLRGLVRTRRTASAAQAVPSGALAQRLAGLPDAERDAALLELVREQVASVLGHDSTDAVQAGRAFKELGFDSLTSVELRNRLGAATGVRLPATLVFDYPTAAAVAEYLRTEVLGIEAAVAEDAPSTTVAADDPIAIIGMSCRYPGGVQTPEDLWRLVLSGGDAISEFPQGRGWDLDALYDPDPDGKGTSYTREGGFLHDAGQFDPAFFGISPREAVAMDPQQRLLLETTWEAFERAGIDPTTMRGSRTGVFAGIMYHDYATRITSVPDGVEGYLGTGNSGSIASGRVSYAFGLEGPAVTVDTACSSSLVALHWAIQALRNGECSMALAGGVTVMSTPGTFTEFSRQRGLAADGRIKSFAAAADGTSWSEGAGMLLVERLSDARKNGHPVLAVVRGSAINQDGASNGLTAPNGPSQQRVIRQALASAGLASSQVDVVEAHGTGTTLGDPIEAQALLATYGRERDEDRPLWLGSVKSNMGHTQAAAGVAGIIKMVMAMRHGVLPKTLHVDEPTPHVDWSQGAVELLTEAREWPRTGQPRRAAVSSFGISGTNAHTILEQPPADQHRPTATVTPPVHTWPLSAKSHQALRAQAERLRDRVAAESDLELTDVGYSLATGRAVFDHRAVVTGTDRDALLRALTALAEDGVTAGLTRGTVADGKVAFLFTGQGSQRPGMGRELYETYPVFAQALDEVCERFELPLKEALFGTDSDVLHQTAYTQPALFAVEVALFRLVESWRLKPDFLAGHSIGELVAAHVSGVLSLDDACTLVAARGRLMQELPGGGAMVAVQAAEDEVAPLLVEGVSIAAINGPSSVVIAGDEPTVLEIAAGFESQGRKTKRLTVSHAFHSPHMDGMLADFRKIAEGLTYEAPRIPIVSNLTGAVVSDEVRTADFWVRHVREGVRFLDGVRALEAAGVRTYVELGPDGVLSAMAQECVTAEGAAFAPALRGGRPETETLAAAVAAAHVRGVPVDWQAYFAGTGARRVELPTYPFQREWYWLNSAAAQAGPGDAAGFGLGATDHPLLGAAVELPDAEGFVFTGRLSLDTHPWLADHAVMDAVLLPGTAFVEMALRAGEQVGCERVEELTLEAPLVLPEQGGVQLRLSLGAADESGRRSLALHSRVEQDTDWLRHATGVLAEGASKASFDFGVWPPADAEPVAVDGLYEGLADAGFAYGPVFQGLRAAWRRGDEVFAEVGLPEGVEDAGFGLHPALLDAVLHGIGLGGLVEETGQGRLPFSWSGVSLYAVGASTVRVRLASAGRDAVALQIADAAGAAVASVDALALRSVSPEQLGGGRDGVAESLFRVEWAPVTVAEGGRPEWALVGAGQVASVTSVPGTVVVDDLTPAVDVHAAVHQALGLVRLWLEDERFAETRLVFVTHGPEDLAGAAVRGLVRSAQSENPGRFGLIDGAEVSQELLGAALACGEPEVAVRGGRIEAPRLARAVADSGEGLSFDVDGTVLITGASGELGGVFARHLVAEHGVRHLLLVSRRGAQTELTAELEELGANVTSAACDVADRDALAEVLAAIPAEHPLTAAVHAAGVLDDGVMGSLTPERVSSVLRPKVDAAWNLHRLTQGMDLSAFVLFSSAAGVFGGAGQGNYAAANSFLDALAEHRKSLGLAGSSLAWGLWATGMADSADVERLNRGGVAALSVQDGTALFDAAVRTDEALLVPMRLDLAGLRAQAASGMLPPLLRGLVRTPTRRATANASATGGESTLLARLAGLSAAEQDAVLLELVCTHVAAVLGHAGSEAVDPARSFSEVGFDSLTAVELRNRLNAATGVRLPATLIFDYPTPTALVQFLREEILQDGLAAVTPLLAELDKLEASLAVALPDDDGRERITARLQAMLAKLGEARGPEDKADEVDVAEELETATDDDLFDFIGKEFGIS</sequence>
<feature type="domain" description="Ketosynthase family 3 (KS3)" evidence="11">
    <location>
        <begin position="5547"/>
        <end position="5973"/>
    </location>
</feature>
<dbReference type="Pfam" id="PF13602">
    <property type="entry name" value="ADH_zinc_N_2"/>
    <property type="match status" value="1"/>
</dbReference>
<dbReference type="CDD" id="cd08956">
    <property type="entry name" value="KR_3_FAS_SDR_x"/>
    <property type="match status" value="4"/>
</dbReference>
<evidence type="ECO:0000313" key="13">
    <source>
        <dbReference type="EMBL" id="MCQ4043213.1"/>
    </source>
</evidence>
<dbReference type="InterPro" id="IPR049551">
    <property type="entry name" value="PKS_DH_C"/>
</dbReference>
<keyword evidence="14" id="KW-1185">Reference proteome</keyword>
<feature type="domain" description="PKS/mFAS DH" evidence="12">
    <location>
        <begin position="2683"/>
        <end position="2957"/>
    </location>
</feature>
<feature type="active site" description="Proton donor; for dehydratase activity" evidence="9">
    <location>
        <position position="6628"/>
    </location>
</feature>
<dbReference type="InterPro" id="IPR002364">
    <property type="entry name" value="Quin_OxRdtase/zeta-crystal_CS"/>
</dbReference>
<feature type="active site" description="Proton acceptor; for dehydratase activity" evidence="9">
    <location>
        <position position="2715"/>
    </location>
</feature>
<dbReference type="EMBL" id="JANFNH010000013">
    <property type="protein sequence ID" value="MCQ4043213.1"/>
    <property type="molecule type" value="Genomic_DNA"/>
</dbReference>
<dbReference type="InterPro" id="IPR013968">
    <property type="entry name" value="PKS_KR"/>
</dbReference>
<dbReference type="InterPro" id="IPR049552">
    <property type="entry name" value="PKS_DH_N"/>
</dbReference>
<feature type="region of interest" description="N-terminal hotdog fold" evidence="9">
    <location>
        <begin position="4752"/>
        <end position="4874"/>
    </location>
</feature>
<organism evidence="13 14">
    <name type="scientific">Streptantibioticus rubrisoli</name>
    <dbReference type="NCBI Taxonomy" id="1387313"/>
    <lineage>
        <taxon>Bacteria</taxon>
        <taxon>Bacillati</taxon>
        <taxon>Actinomycetota</taxon>
        <taxon>Actinomycetes</taxon>
        <taxon>Kitasatosporales</taxon>
        <taxon>Streptomycetaceae</taxon>
        <taxon>Streptantibioticus</taxon>
    </lineage>
</organism>
<dbReference type="InterPro" id="IPR015083">
    <property type="entry name" value="NorB/c/GfsB-D-like_docking"/>
</dbReference>
<feature type="region of interest" description="C-terminal hotdog fold" evidence="9">
    <location>
        <begin position="1069"/>
        <end position="1208"/>
    </location>
</feature>
<dbReference type="SUPFAM" id="SSF50129">
    <property type="entry name" value="GroES-like"/>
    <property type="match status" value="1"/>
</dbReference>
<feature type="region of interest" description="N-terminal hotdog fold" evidence="9">
    <location>
        <begin position="2683"/>
        <end position="2808"/>
    </location>
</feature>
<feature type="domain" description="Ketosynthase family 3 (KS3)" evidence="11">
    <location>
        <begin position="3872"/>
        <end position="4298"/>
    </location>
</feature>
<dbReference type="PROSITE" id="PS01162">
    <property type="entry name" value="QOR_ZETA_CRYSTAL"/>
    <property type="match status" value="1"/>
</dbReference>
<proteinExistence type="predicted"/>
<protein>
    <submittedName>
        <fullName evidence="13">SDR family NAD(P)-dependent oxidoreductase</fullName>
    </submittedName>
</protein>
<feature type="active site" description="Proton donor; for dehydratase activity" evidence="9">
    <location>
        <position position="2881"/>
    </location>
</feature>
<feature type="region of interest" description="C-terminal hotdog fold" evidence="9">
    <location>
        <begin position="6569"/>
        <end position="6706"/>
    </location>
</feature>
<dbReference type="PANTHER" id="PTHR43775">
    <property type="entry name" value="FATTY ACID SYNTHASE"/>
    <property type="match status" value="1"/>
</dbReference>